<keyword evidence="4" id="KW-1185">Reference proteome</keyword>
<feature type="transmembrane region" description="Helical" evidence="1">
    <location>
        <begin position="346"/>
        <end position="364"/>
    </location>
</feature>
<evidence type="ECO:0000313" key="3">
    <source>
        <dbReference type="EMBL" id="MCC5603783.1"/>
    </source>
</evidence>
<proteinExistence type="predicted"/>
<keyword evidence="1" id="KW-1133">Transmembrane helix</keyword>
<evidence type="ECO:0000313" key="4">
    <source>
        <dbReference type="Proteomes" id="UP001199525"/>
    </source>
</evidence>
<sequence>MRETRSWRYKVTQSLQKQTSLHKDQIEALLDLELCLFAIEKLGVQSELETAISVWLLISNRFYLFPRLALLVETVEAKRTLFNLRQLVPYLTNQDVTEQLLKLYNQIPSKYRAYDVDDKTYRFTRKSMPSIWGNRFERFEELLGNKLKYRQRTVKYAEPGKEYRFRSGENTYSVRIPKNLPLCQGRVLSVHRENNKAISVTREEMESAANLLDEHCGQNHKGRLSDIILEHFQGMGFVELDTIVFDGVKNLVGLLNAGKSTLIEILTVAVAKRGHRVGIVFNEVVTCLRMASLLKKVGLRVSVVIGQRNRKVHLENWHSVDGGIDGFTHLSTACPLTDFSRHVEKAILRVFQTLIFPLAIFINLKLLTIRL</sequence>
<evidence type="ECO:0000259" key="2">
    <source>
        <dbReference type="Pfam" id="PF18155"/>
    </source>
</evidence>
<comment type="caution">
    <text evidence="3">The sequence shown here is derived from an EMBL/GenBank/DDBJ whole genome shotgun (WGS) entry which is preliminary data.</text>
</comment>
<keyword evidence="1" id="KW-0472">Membrane</keyword>
<reference evidence="3 4" key="1">
    <citation type="journal article" date="2021" name="Microorganisms">
        <title>Genome Evolution of Filamentous Cyanobacterium Nostoc Species: From Facultative Symbiosis to Free Living.</title>
        <authorList>
            <person name="Huo D."/>
            <person name="Li H."/>
            <person name="Cai F."/>
            <person name="Guo X."/>
            <person name="Qiao Z."/>
            <person name="Wang W."/>
            <person name="Yu G."/>
            <person name="Li R."/>
        </authorList>
    </citation>
    <scope>NUCLEOTIDE SEQUENCE [LARGE SCALE GENOMIC DNA]</scope>
    <source>
        <strain evidence="3 4">CHAB 5714</strain>
    </source>
</reference>
<dbReference type="RefSeq" id="WP_229489563.1">
    <property type="nucleotide sequence ID" value="NZ_JAIVFQ010000092.1"/>
</dbReference>
<protein>
    <recommendedName>
        <fullName evidence="2">pPIWI-RE three-gene island domain-containing protein</fullName>
    </recommendedName>
</protein>
<dbReference type="InterPro" id="IPR055254">
    <property type="entry name" value="pPIWI_RE_Z"/>
</dbReference>
<feature type="domain" description="pPIWI-RE three-gene island" evidence="2">
    <location>
        <begin position="23"/>
        <end position="181"/>
    </location>
</feature>
<dbReference type="Pfam" id="PF18155">
    <property type="entry name" value="pPIWI_RE_Z"/>
    <property type="match status" value="1"/>
</dbReference>
<dbReference type="Proteomes" id="UP001199525">
    <property type="component" value="Unassembled WGS sequence"/>
</dbReference>
<dbReference type="SUPFAM" id="SSF52540">
    <property type="entry name" value="P-loop containing nucleoside triphosphate hydrolases"/>
    <property type="match status" value="1"/>
</dbReference>
<evidence type="ECO:0000256" key="1">
    <source>
        <dbReference type="SAM" id="Phobius"/>
    </source>
</evidence>
<gene>
    <name evidence="3" type="ORF">LC586_32585</name>
</gene>
<dbReference type="InterPro" id="IPR027417">
    <property type="entry name" value="P-loop_NTPase"/>
</dbReference>
<accession>A0ABS8II23</accession>
<name>A0ABS8II23_9NOSO</name>
<organism evidence="3 4">
    <name type="scientific">Nostoc favosum CHAB5714</name>
    <dbReference type="NCBI Taxonomy" id="2780399"/>
    <lineage>
        <taxon>Bacteria</taxon>
        <taxon>Bacillati</taxon>
        <taxon>Cyanobacteriota</taxon>
        <taxon>Cyanophyceae</taxon>
        <taxon>Nostocales</taxon>
        <taxon>Nostocaceae</taxon>
        <taxon>Nostoc</taxon>
        <taxon>Nostoc favosum</taxon>
    </lineage>
</organism>
<dbReference type="EMBL" id="JAIVFQ010000092">
    <property type="protein sequence ID" value="MCC5603783.1"/>
    <property type="molecule type" value="Genomic_DNA"/>
</dbReference>
<keyword evidence="1" id="KW-0812">Transmembrane</keyword>